<dbReference type="Gene3D" id="3.10.20.310">
    <property type="entry name" value="membrane protein fhac"/>
    <property type="match status" value="3"/>
</dbReference>
<keyword evidence="15" id="KW-1185">Reference proteome</keyword>
<dbReference type="Pfam" id="PF17243">
    <property type="entry name" value="POTRA_TamA_1"/>
    <property type="match status" value="1"/>
</dbReference>
<feature type="domain" description="POTRA" evidence="12">
    <location>
        <begin position="207"/>
        <end position="265"/>
    </location>
</feature>
<reference evidence="15" key="1">
    <citation type="journal article" date="2019" name="Int. J. Syst. Evol. Microbiol.">
        <title>The Global Catalogue of Microorganisms (GCM) 10K type strain sequencing project: providing services to taxonomists for standard genome sequencing and annotation.</title>
        <authorList>
            <consortium name="The Broad Institute Genomics Platform"/>
            <consortium name="The Broad Institute Genome Sequencing Center for Infectious Disease"/>
            <person name="Wu L."/>
            <person name="Ma J."/>
        </authorList>
    </citation>
    <scope>NUCLEOTIDE SEQUENCE [LARGE SCALE GENOMIC DNA]</scope>
    <source>
        <strain evidence="15">JCM 32304</strain>
    </source>
</reference>
<dbReference type="EMBL" id="BMQV01000068">
    <property type="protein sequence ID" value="GGP69714.1"/>
    <property type="molecule type" value="Genomic_DNA"/>
</dbReference>
<comment type="subcellular location">
    <subcellularLocation>
        <location evidence="1">Cell outer membrane</location>
    </subcellularLocation>
</comment>
<sequence>MSPASFLENLLNLSTQRITFGQLLLLFLTLLMSGFALADANWLKVNINGANKKLTNNINAHLGTLPNSDVQRRAFLFTVEDNTQDALESMGYYHGIVDIDINETESGPWELNLNITPGDPVIIQWVDINFTGDMLQDDMFALWLNTLKIKPGDTLNHGVYDSIKSQLVTLALARGYFDGQYTRSEISINRDLNTAQINLQFDSGKRYVFGEVDFNGSTLNEDVLEALIPFDASAPYATQQLTEFNRNLLDTGYFSNIKVLPQIDKVDGGLVPIKVELSPRASHLIEVGLGADIGNSTEDTFEPRVKLTWRTPQINRYGHFQETTAEWSPERPKILTTYTIPLSHPLKDQLKIKVGLLRDTYGVTQDYDEDSRSFEDTGQLESEKYLLGLSRQLRSQHNWLYGYSLESIREFYEQEDIDYDPRFYLMGFNLTKTIRGDNTLDPKSGFRQTYSVQYADPSLGSTIRLARLQARFKWIETIFDNHRFVARIDLGANIASDNDISQIPPSLRYFAGGDQSIRGYSYQELGPYIDYTNSDGGLSRQVVGGRYLAVGSIEYQYYLTPTWRVASFVDAGNAFDTGQLEPVVAVGGGVHWISPIGPIKLDLGFGLKETETVARSYRFHLTMGTDL</sequence>
<dbReference type="PANTHER" id="PTHR12815">
    <property type="entry name" value="SORTING AND ASSEMBLY MACHINERY SAMM50 PROTEIN FAMILY MEMBER"/>
    <property type="match status" value="1"/>
</dbReference>
<gene>
    <name evidence="14" type="ORF">GCM10009409_38070</name>
</gene>
<evidence type="ECO:0000313" key="15">
    <source>
        <dbReference type="Proteomes" id="UP000654367"/>
    </source>
</evidence>
<dbReference type="InterPro" id="IPR039910">
    <property type="entry name" value="D15-like"/>
</dbReference>
<dbReference type="Pfam" id="PF01103">
    <property type="entry name" value="Omp85"/>
    <property type="match status" value="1"/>
</dbReference>
<feature type="domain" description="TamA POTRA" evidence="13">
    <location>
        <begin position="44"/>
        <end position="117"/>
    </location>
</feature>
<organism evidence="14 15">
    <name type="scientific">Shewanella saliphila</name>
    <dbReference type="NCBI Taxonomy" id="2282698"/>
    <lineage>
        <taxon>Bacteria</taxon>
        <taxon>Pseudomonadati</taxon>
        <taxon>Pseudomonadota</taxon>
        <taxon>Gammaproteobacteria</taxon>
        <taxon>Alteromonadales</taxon>
        <taxon>Shewanellaceae</taxon>
        <taxon>Shewanella</taxon>
    </lineage>
</organism>
<dbReference type="InterPro" id="IPR035243">
    <property type="entry name" value="TamA_POTRA_Dom_1"/>
</dbReference>
<keyword evidence="7" id="KW-0472">Membrane</keyword>
<evidence type="ECO:0000256" key="2">
    <source>
        <dbReference type="ARBA" id="ARBA00010248"/>
    </source>
</evidence>
<name>A0ABQ2QAX6_9GAMM</name>
<comment type="caution">
    <text evidence="14">The sequence shown here is derived from an EMBL/GenBank/DDBJ whole genome shotgun (WGS) entry which is preliminary data.</text>
</comment>
<evidence type="ECO:0000256" key="6">
    <source>
        <dbReference type="ARBA" id="ARBA00022729"/>
    </source>
</evidence>
<evidence type="ECO:0000256" key="5">
    <source>
        <dbReference type="ARBA" id="ARBA00022692"/>
    </source>
</evidence>
<evidence type="ECO:0000259" key="11">
    <source>
        <dbReference type="Pfam" id="PF01103"/>
    </source>
</evidence>
<feature type="domain" description="POTRA" evidence="12">
    <location>
        <begin position="127"/>
        <end position="203"/>
    </location>
</feature>
<proteinExistence type="inferred from homology"/>
<keyword evidence="5" id="KW-0812">Transmembrane</keyword>
<protein>
    <recommendedName>
        <fullName evidence="3">Translocation and assembly module subunit TamA</fullName>
    </recommendedName>
    <alternativeName>
        <fullName evidence="9">Autotransporter assembly factor TamA</fullName>
    </alternativeName>
</protein>
<evidence type="ECO:0000256" key="8">
    <source>
        <dbReference type="ARBA" id="ARBA00023237"/>
    </source>
</evidence>
<dbReference type="Pfam" id="PF07244">
    <property type="entry name" value="POTRA"/>
    <property type="match status" value="2"/>
</dbReference>
<evidence type="ECO:0000256" key="1">
    <source>
        <dbReference type="ARBA" id="ARBA00004442"/>
    </source>
</evidence>
<evidence type="ECO:0000256" key="4">
    <source>
        <dbReference type="ARBA" id="ARBA00022452"/>
    </source>
</evidence>
<comment type="similarity">
    <text evidence="2">Belongs to the TamA family.</text>
</comment>
<feature type="domain" description="Bacterial surface antigen (D15)" evidence="11">
    <location>
        <begin position="337"/>
        <end position="626"/>
    </location>
</feature>
<comment type="subunit">
    <text evidence="10">Interacts with TamB to form the translocation and assembly module (TAM).</text>
</comment>
<dbReference type="PANTHER" id="PTHR12815:SF47">
    <property type="entry name" value="TRANSLOCATION AND ASSEMBLY MODULE SUBUNIT TAMA"/>
    <property type="match status" value="1"/>
</dbReference>
<dbReference type="Proteomes" id="UP000654367">
    <property type="component" value="Unassembled WGS sequence"/>
</dbReference>
<evidence type="ECO:0000256" key="7">
    <source>
        <dbReference type="ARBA" id="ARBA00023136"/>
    </source>
</evidence>
<keyword evidence="6" id="KW-0732">Signal</keyword>
<dbReference type="InterPro" id="IPR000184">
    <property type="entry name" value="Bac_surfAg_D15"/>
</dbReference>
<evidence type="ECO:0000259" key="12">
    <source>
        <dbReference type="Pfam" id="PF07244"/>
    </source>
</evidence>
<dbReference type="InterPro" id="IPR010827">
    <property type="entry name" value="BamA/TamA_POTRA"/>
</dbReference>
<evidence type="ECO:0000256" key="10">
    <source>
        <dbReference type="ARBA" id="ARBA00093548"/>
    </source>
</evidence>
<dbReference type="Gene3D" id="2.40.160.50">
    <property type="entry name" value="membrane protein fhac: a member of the omp85/tpsb transporter family"/>
    <property type="match status" value="1"/>
</dbReference>
<keyword evidence="8" id="KW-0998">Cell outer membrane</keyword>
<evidence type="ECO:0000313" key="14">
    <source>
        <dbReference type="EMBL" id="GGP69714.1"/>
    </source>
</evidence>
<evidence type="ECO:0000256" key="3">
    <source>
        <dbReference type="ARBA" id="ARBA00015419"/>
    </source>
</evidence>
<evidence type="ECO:0000259" key="13">
    <source>
        <dbReference type="Pfam" id="PF17243"/>
    </source>
</evidence>
<keyword evidence="4" id="KW-1134">Transmembrane beta strand</keyword>
<accession>A0ABQ2QAX6</accession>
<evidence type="ECO:0000256" key="9">
    <source>
        <dbReference type="ARBA" id="ARBA00033063"/>
    </source>
</evidence>